<dbReference type="InterPro" id="IPR010989">
    <property type="entry name" value="SNARE"/>
</dbReference>
<reference evidence="12" key="1">
    <citation type="submission" date="2019-08" db="EMBL/GenBank/DDBJ databases">
        <title>The improved chromosome-level genome for the pearl oyster Pinctada fucata martensii using PacBio sequencing and Hi-C.</title>
        <authorList>
            <person name="Zheng Z."/>
        </authorList>
    </citation>
    <scope>NUCLEOTIDE SEQUENCE</scope>
    <source>
        <strain evidence="12">ZZ-2019</strain>
        <tissue evidence="12">Adductor muscle</tissue>
    </source>
</reference>
<keyword evidence="5" id="KW-0653">Protein transport</keyword>
<comment type="subcellular location">
    <subcellularLocation>
        <location evidence="1">Membrane</location>
        <topology evidence="1">Single-pass type IV membrane protein</topology>
    </subcellularLocation>
</comment>
<dbReference type="InterPro" id="IPR000727">
    <property type="entry name" value="T_SNARE_dom"/>
</dbReference>
<keyword evidence="3" id="KW-0813">Transport</keyword>
<dbReference type="InterPro" id="IPR000315">
    <property type="entry name" value="Znf_B-box"/>
</dbReference>
<dbReference type="PANTHER" id="PTHR25462:SF296">
    <property type="entry name" value="MEIOTIC P26, ISOFORM F"/>
    <property type="match status" value="1"/>
</dbReference>
<organism evidence="12 13">
    <name type="scientific">Pinctada imbricata</name>
    <name type="common">Atlantic pearl-oyster</name>
    <name type="synonym">Pinctada martensii</name>
    <dbReference type="NCBI Taxonomy" id="66713"/>
    <lineage>
        <taxon>Eukaryota</taxon>
        <taxon>Metazoa</taxon>
        <taxon>Spiralia</taxon>
        <taxon>Lophotrochozoa</taxon>
        <taxon>Mollusca</taxon>
        <taxon>Bivalvia</taxon>
        <taxon>Autobranchia</taxon>
        <taxon>Pteriomorphia</taxon>
        <taxon>Pterioida</taxon>
        <taxon>Pterioidea</taxon>
        <taxon>Pteriidae</taxon>
        <taxon>Pinctada</taxon>
    </lineage>
</organism>
<evidence type="ECO:0000313" key="12">
    <source>
        <dbReference type="EMBL" id="KAK3093922.1"/>
    </source>
</evidence>
<keyword evidence="13" id="KW-1185">Reference proteome</keyword>
<keyword evidence="8" id="KW-0472">Membrane</keyword>
<keyword evidence="9" id="KW-0479">Metal-binding</keyword>
<dbReference type="Pfam" id="PF00643">
    <property type="entry name" value="zf-B_box"/>
    <property type="match status" value="1"/>
</dbReference>
<gene>
    <name evidence="12" type="ORF">FSP39_021871</name>
</gene>
<dbReference type="GO" id="GO:0016020">
    <property type="term" value="C:membrane"/>
    <property type="evidence" value="ECO:0007669"/>
    <property type="project" value="UniProtKB-SubCell"/>
</dbReference>
<comment type="similarity">
    <text evidence="2">Belongs to the VTI1 family.</text>
</comment>
<keyword evidence="6" id="KW-1133">Transmembrane helix</keyword>
<evidence type="ECO:0000259" key="11">
    <source>
        <dbReference type="PROSITE" id="PS50119"/>
    </source>
</evidence>
<dbReference type="Gene3D" id="4.10.830.40">
    <property type="match status" value="1"/>
</dbReference>
<evidence type="ECO:0000256" key="8">
    <source>
        <dbReference type="ARBA" id="ARBA00023136"/>
    </source>
</evidence>
<evidence type="ECO:0000256" key="7">
    <source>
        <dbReference type="ARBA" id="ARBA00023054"/>
    </source>
</evidence>
<dbReference type="GO" id="GO:0016192">
    <property type="term" value="P:vesicle-mediated transport"/>
    <property type="evidence" value="ECO:0007669"/>
    <property type="project" value="InterPro"/>
</dbReference>
<evidence type="ECO:0000256" key="3">
    <source>
        <dbReference type="ARBA" id="ARBA00022448"/>
    </source>
</evidence>
<dbReference type="InterPro" id="IPR047153">
    <property type="entry name" value="TRIM45/56/19-like"/>
</dbReference>
<evidence type="ECO:0000256" key="1">
    <source>
        <dbReference type="ARBA" id="ARBA00004211"/>
    </source>
</evidence>
<dbReference type="GO" id="GO:0005737">
    <property type="term" value="C:cytoplasm"/>
    <property type="evidence" value="ECO:0007669"/>
    <property type="project" value="UniProtKB-ARBA"/>
</dbReference>
<evidence type="ECO:0000256" key="5">
    <source>
        <dbReference type="ARBA" id="ARBA00022927"/>
    </source>
</evidence>
<proteinExistence type="inferred from homology"/>
<dbReference type="Pfam" id="PF05008">
    <property type="entry name" value="V-SNARE"/>
    <property type="match status" value="1"/>
</dbReference>
<dbReference type="EMBL" id="VSWD01000009">
    <property type="protein sequence ID" value="KAK3093922.1"/>
    <property type="molecule type" value="Genomic_DNA"/>
</dbReference>
<dbReference type="SUPFAM" id="SSF58038">
    <property type="entry name" value="SNARE fusion complex"/>
    <property type="match status" value="1"/>
</dbReference>
<evidence type="ECO:0000256" key="9">
    <source>
        <dbReference type="PROSITE-ProRule" id="PRU00024"/>
    </source>
</evidence>
<name>A0AA88XXX2_PINIB</name>
<protein>
    <recommendedName>
        <fullName evidence="11">B box-type domain-containing protein</fullName>
    </recommendedName>
</protein>
<keyword evidence="4" id="KW-0812">Transmembrane</keyword>
<dbReference type="PANTHER" id="PTHR25462">
    <property type="entry name" value="BONUS, ISOFORM C-RELATED"/>
    <property type="match status" value="1"/>
</dbReference>
<dbReference type="SUPFAM" id="SSF47661">
    <property type="entry name" value="t-snare proteins"/>
    <property type="match status" value="1"/>
</dbReference>
<feature type="domain" description="B box-type" evidence="11">
    <location>
        <begin position="270"/>
        <end position="311"/>
    </location>
</feature>
<evidence type="ECO:0000256" key="4">
    <source>
        <dbReference type="ARBA" id="ARBA00022692"/>
    </source>
</evidence>
<dbReference type="SMART" id="SM00397">
    <property type="entry name" value="t_SNARE"/>
    <property type="match status" value="1"/>
</dbReference>
<dbReference type="AlphaFoldDB" id="A0AA88XXX2"/>
<dbReference type="CDD" id="cd15890">
    <property type="entry name" value="SNARE_Vti1b"/>
    <property type="match status" value="1"/>
</dbReference>
<dbReference type="Gene3D" id="3.30.160.60">
    <property type="entry name" value="Classic Zinc Finger"/>
    <property type="match status" value="1"/>
</dbReference>
<dbReference type="Gene3D" id="1.20.58.400">
    <property type="entry name" value="t-snare proteins"/>
    <property type="match status" value="1"/>
</dbReference>
<dbReference type="SUPFAM" id="SSF101898">
    <property type="entry name" value="NHL repeat"/>
    <property type="match status" value="1"/>
</dbReference>
<dbReference type="SUPFAM" id="SSF57845">
    <property type="entry name" value="B-box zinc-binding domain"/>
    <property type="match status" value="1"/>
</dbReference>
<sequence length="754" mass="85617">MRVNLQVAGVVNTLASHDWIGKYVRNLSILSYADPEERKTAIKHAERNLEEANVIVQEMEEEAKVAPISYRTQMLGKLRSHKRDLEQLSRSLKKGGGAQSGGTDNFGFDREDRMVASQRAKLYQGTQSLQRTSESIARSHQIAAETDQIGIETIDELGRQREVLVRTRERLTDTDTNLGKSRKILKTMAMRYVTKIYITLYLFMSDEGEFYPAQSVINCDFCDTHVNVTWVCHTCDVSICQKCKDIHLGKKKFRDHKVRLRGEEKLDSPIKTTKCHKHSSIDYTAFCDRCKIPACIKCVVSEHKDHNILDLKEAFDEYRVQLRSLKENFKSQKLSEIPKRRALLQQEKERINTKSSMALDQIEKERAEAISSLNKVYNKLKNDVKLAKESLQTDIEEKSKALNKNENSIEHLLEQCDTHEASRDISIFKFVIECPHSVDFPPNEVSVGQIKFVSRSVSLSNIEQIVGKVMTNSKSDNENKTRSSEKNIPAVDNKITQSFMAPLSESEFSKGASVIQYEKSNHVWMTNDYSSTLYLYNSQGSKVTSISAGFEIYGFDMDGNGDFIATDYDNKKVKNITRSGKVTIVISSLPSEPLGVCVNHKQEIVLCLYGSNALSKYSPDGRRLVRKIGEGGGLFTQPNRLTQNGNQDYCVVDNYKGVVVVVDVGGSHRWTYDGQQGERFNPDSIACDVYQFLVISDRRNHKIHLVDKDGHFIQVLLTREAGIEFPRGVCVDKDGKLWVGQSDWKVHVVKYRSK</sequence>
<dbReference type="FunFam" id="1.20.5.110:FF:000002">
    <property type="entry name" value="Vesicle transport through interaction with t-SNAREsB"/>
    <property type="match status" value="1"/>
</dbReference>
<dbReference type="InterPro" id="IPR011042">
    <property type="entry name" value="6-blade_b-propeller_TolB-like"/>
</dbReference>
<evidence type="ECO:0000256" key="6">
    <source>
        <dbReference type="ARBA" id="ARBA00022989"/>
    </source>
</evidence>
<evidence type="ECO:0000256" key="10">
    <source>
        <dbReference type="SAM" id="Coils"/>
    </source>
</evidence>
<dbReference type="Pfam" id="PF12352">
    <property type="entry name" value="V-SNARE_C"/>
    <property type="match status" value="1"/>
</dbReference>
<dbReference type="InterPro" id="IPR007705">
    <property type="entry name" value="Vesicle_trsprt_v-SNARE_N"/>
</dbReference>
<dbReference type="InterPro" id="IPR038407">
    <property type="entry name" value="v-SNARE_N_sf"/>
</dbReference>
<keyword evidence="9" id="KW-0862">Zinc</keyword>
<comment type="caution">
    <text evidence="12">The sequence shown here is derived from an EMBL/GenBank/DDBJ whole genome shotgun (WGS) entry which is preliminary data.</text>
</comment>
<dbReference type="GO" id="GO:0008270">
    <property type="term" value="F:zinc ion binding"/>
    <property type="evidence" value="ECO:0007669"/>
    <property type="project" value="UniProtKB-KW"/>
</dbReference>
<accession>A0AA88XXX2</accession>
<evidence type="ECO:0000313" key="13">
    <source>
        <dbReference type="Proteomes" id="UP001186944"/>
    </source>
</evidence>
<dbReference type="Gene3D" id="1.20.5.110">
    <property type="match status" value="1"/>
</dbReference>
<feature type="coiled-coil region" evidence="10">
    <location>
        <begin position="359"/>
        <end position="415"/>
    </location>
</feature>
<dbReference type="Gene3D" id="2.120.10.30">
    <property type="entry name" value="TolB, C-terminal domain"/>
    <property type="match status" value="1"/>
</dbReference>
<dbReference type="Proteomes" id="UP001186944">
    <property type="component" value="Unassembled WGS sequence"/>
</dbReference>
<dbReference type="GO" id="GO:0006886">
    <property type="term" value="P:intracellular protein transport"/>
    <property type="evidence" value="ECO:0007669"/>
    <property type="project" value="InterPro"/>
</dbReference>
<evidence type="ECO:0000256" key="2">
    <source>
        <dbReference type="ARBA" id="ARBA00006108"/>
    </source>
</evidence>
<keyword evidence="7 10" id="KW-0175">Coiled coil</keyword>
<dbReference type="PROSITE" id="PS50119">
    <property type="entry name" value="ZF_BBOX"/>
    <property type="match status" value="1"/>
</dbReference>
<keyword evidence="9" id="KW-0863">Zinc-finger</keyword>